<dbReference type="PANTHER" id="PTHR11649:SF13">
    <property type="entry name" value="ENGB-TYPE G DOMAIN-CONTAINING PROTEIN"/>
    <property type="match status" value="1"/>
</dbReference>
<evidence type="ECO:0000256" key="1">
    <source>
        <dbReference type="ARBA" id="ARBA00001946"/>
    </source>
</evidence>
<dbReference type="CDD" id="cd01876">
    <property type="entry name" value="YihA_EngB"/>
    <property type="match status" value="1"/>
</dbReference>
<evidence type="ECO:0000256" key="2">
    <source>
        <dbReference type="ARBA" id="ARBA00009638"/>
    </source>
</evidence>
<dbReference type="GO" id="GO:0000917">
    <property type="term" value="P:division septum assembly"/>
    <property type="evidence" value="ECO:0007669"/>
    <property type="project" value="UniProtKB-KW"/>
</dbReference>
<dbReference type="GO" id="GO:0046872">
    <property type="term" value="F:metal ion binding"/>
    <property type="evidence" value="ECO:0007669"/>
    <property type="project" value="UniProtKB-KW"/>
</dbReference>
<dbReference type="GO" id="GO:0005829">
    <property type="term" value="C:cytosol"/>
    <property type="evidence" value="ECO:0007669"/>
    <property type="project" value="TreeGrafter"/>
</dbReference>
<evidence type="ECO:0000256" key="4">
    <source>
        <dbReference type="ARBA" id="ARBA00022723"/>
    </source>
</evidence>
<keyword evidence="4" id="KW-0479">Metal-binding</keyword>
<organism evidence="11">
    <name type="scientific">anaerobic digester metagenome</name>
    <dbReference type="NCBI Taxonomy" id="1263854"/>
    <lineage>
        <taxon>unclassified sequences</taxon>
        <taxon>metagenomes</taxon>
        <taxon>ecological metagenomes</taxon>
    </lineage>
</organism>
<dbReference type="PROSITE" id="PS51706">
    <property type="entry name" value="G_ENGB"/>
    <property type="match status" value="1"/>
</dbReference>
<keyword evidence="5" id="KW-0547">Nucleotide-binding</keyword>
<dbReference type="InterPro" id="IPR027417">
    <property type="entry name" value="P-loop_NTPase"/>
</dbReference>
<evidence type="ECO:0000256" key="7">
    <source>
        <dbReference type="ARBA" id="ARBA00023134"/>
    </source>
</evidence>
<dbReference type="InterPro" id="IPR019987">
    <property type="entry name" value="GTP-bd_ribosome_bio_YsxC"/>
</dbReference>
<sequence length="204" mass="22612">MKISCAEFVTSAVRKSDYPAGELPEVALAGRSNVGKSSLLNRLAVRKSLARTSKTPGRTRLINFFLINGVFRLVDLPGYGYAKVSARERESWRKMVEDYLSTRENLKGVVLLVDSRHPPTSQDVQMYGWLKHRGIPAAVVATKADKLSRSKLLRSLKVVRETLALAEGETLVPFSAETGQGREELLEVIGRWAGVLSKDTVEQK</sequence>
<reference evidence="11" key="1">
    <citation type="submission" date="2019-03" db="EMBL/GenBank/DDBJ databases">
        <authorList>
            <person name="Hao L."/>
        </authorList>
    </citation>
    <scope>NUCLEOTIDE SEQUENCE</scope>
</reference>
<dbReference type="HAMAP" id="MF_00321">
    <property type="entry name" value="GTPase_EngB"/>
    <property type="match status" value="1"/>
</dbReference>
<dbReference type="NCBIfam" id="TIGR00231">
    <property type="entry name" value="small_GTP"/>
    <property type="match status" value="1"/>
</dbReference>
<dbReference type="InterPro" id="IPR005225">
    <property type="entry name" value="Small_GTP-bd"/>
</dbReference>
<dbReference type="AlphaFoldDB" id="A0A485LTN4"/>
<evidence type="ECO:0000259" key="10">
    <source>
        <dbReference type="PROSITE" id="PS51706"/>
    </source>
</evidence>
<comment type="cofactor">
    <cofactor evidence="1">
        <name>Mg(2+)</name>
        <dbReference type="ChEBI" id="CHEBI:18420"/>
    </cofactor>
</comment>
<evidence type="ECO:0000256" key="6">
    <source>
        <dbReference type="ARBA" id="ARBA00022842"/>
    </source>
</evidence>
<evidence type="ECO:0000256" key="8">
    <source>
        <dbReference type="ARBA" id="ARBA00023210"/>
    </source>
</evidence>
<gene>
    <name evidence="11" type="primary">engB</name>
    <name evidence="11" type="ORF">SCFA_1010003</name>
</gene>
<dbReference type="NCBIfam" id="TIGR03598">
    <property type="entry name" value="GTPase_YsxC"/>
    <property type="match status" value="1"/>
</dbReference>
<proteinExistence type="inferred from homology"/>
<evidence type="ECO:0000256" key="5">
    <source>
        <dbReference type="ARBA" id="ARBA00022741"/>
    </source>
</evidence>
<feature type="domain" description="EngB-type G" evidence="10">
    <location>
        <begin position="22"/>
        <end position="195"/>
    </location>
</feature>
<protein>
    <submittedName>
        <fullName evidence="11">GTPase involved in ribosome 50S subunit assembly (Maturation of the central 50S protuberance)</fullName>
    </submittedName>
</protein>
<dbReference type="InterPro" id="IPR006073">
    <property type="entry name" value="GTP-bd"/>
</dbReference>
<dbReference type="InterPro" id="IPR030393">
    <property type="entry name" value="G_ENGB_dom"/>
</dbReference>
<dbReference type="FunFam" id="3.40.50.300:FF:000098">
    <property type="entry name" value="Probable GTP-binding protein EngB"/>
    <property type="match status" value="1"/>
</dbReference>
<evidence type="ECO:0000256" key="9">
    <source>
        <dbReference type="ARBA" id="ARBA00023306"/>
    </source>
</evidence>
<evidence type="ECO:0000256" key="3">
    <source>
        <dbReference type="ARBA" id="ARBA00022618"/>
    </source>
</evidence>
<comment type="similarity">
    <text evidence="2">Belongs to the TRAFAC class TrmE-Era-EngA-EngB-Septin-like GTPase superfamily. EngB GTPase family.</text>
</comment>
<dbReference type="GO" id="GO:0005525">
    <property type="term" value="F:GTP binding"/>
    <property type="evidence" value="ECO:0007669"/>
    <property type="project" value="UniProtKB-KW"/>
</dbReference>
<keyword evidence="7" id="KW-0342">GTP-binding</keyword>
<keyword evidence="3" id="KW-0132">Cell division</keyword>
<dbReference type="PANTHER" id="PTHR11649">
    <property type="entry name" value="MSS1/TRME-RELATED GTP-BINDING PROTEIN"/>
    <property type="match status" value="1"/>
</dbReference>
<keyword evidence="6" id="KW-0460">Magnesium</keyword>
<accession>A0A485LTN4</accession>
<evidence type="ECO:0000313" key="11">
    <source>
        <dbReference type="EMBL" id="VFU11201.1"/>
    </source>
</evidence>
<name>A0A485LTN4_9ZZZZ</name>
<dbReference type="EMBL" id="CAADRN010000004">
    <property type="protein sequence ID" value="VFU11201.1"/>
    <property type="molecule type" value="Genomic_DNA"/>
</dbReference>
<keyword evidence="8" id="KW-0717">Septation</keyword>
<dbReference type="SUPFAM" id="SSF52540">
    <property type="entry name" value="P-loop containing nucleoside triphosphate hydrolases"/>
    <property type="match status" value="1"/>
</dbReference>
<dbReference type="Pfam" id="PF01926">
    <property type="entry name" value="MMR_HSR1"/>
    <property type="match status" value="1"/>
</dbReference>
<keyword evidence="9" id="KW-0131">Cell cycle</keyword>
<dbReference type="Gene3D" id="3.40.50.300">
    <property type="entry name" value="P-loop containing nucleotide triphosphate hydrolases"/>
    <property type="match status" value="1"/>
</dbReference>